<sequence>MSSFFGGGFGFGAAARNNPYTLQAYPRLIEPTTPDFARCVPEFGRELAKRDCKEAVKNMPWARQSAEVEWAVNFHAQEYHLPMSIGWTVPKGEAGAGTPGNCVISIEVAGPKAFYDPATTNTPFTIRASPFQLRGLAAYVVNDCVQRGGYLGGFATNKISNLANYLQDPSTDLSLPYPISAHFLTVSVKARTFGDPQPGNTHPSIAVLIAEYLSGVMKGASNEVRAILGASVHRMVVVSQKMRPGGTTPWWQQVPDSADEMTYECDAKLGAPAAVDCANVEYGELGADDDTISVGAGVVKFLSSGTCQVAITAATTITLNWRQIRTALDTLFNICVNPPYYAGTGGKAYFGPQPVVSRRSRWGKRQDNDDLSGLNALPPGGNITVSSVPQRPPERMLGVNNTLAENYTMLVNATYAIPAL</sequence>
<reference evidence="1 2" key="1">
    <citation type="journal article" date="2020" name="Genomics">
        <title>Complete, high-quality genomes from long-read metagenomic sequencing of two wolf lichen thalli reveals enigmatic genome architecture.</title>
        <authorList>
            <person name="McKenzie S.K."/>
            <person name="Walston R.F."/>
            <person name="Allen J.L."/>
        </authorList>
    </citation>
    <scope>NUCLEOTIDE SEQUENCE [LARGE SCALE GENOMIC DNA]</scope>
    <source>
        <strain evidence="1">WasteWater1</strain>
    </source>
</reference>
<dbReference type="GeneID" id="59337312"/>
<proteinExistence type="predicted"/>
<dbReference type="AlphaFoldDB" id="A0A8H6CQ04"/>
<keyword evidence="2" id="KW-1185">Reference proteome</keyword>
<dbReference type="RefSeq" id="XP_037155781.1">
    <property type="nucleotide sequence ID" value="XM_037299780.1"/>
</dbReference>
<comment type="caution">
    <text evidence="1">The sequence shown here is derived from an EMBL/GenBank/DDBJ whole genome shotgun (WGS) entry which is preliminary data.</text>
</comment>
<protein>
    <submittedName>
        <fullName evidence="1">Uncharacterized protein</fullName>
    </submittedName>
</protein>
<organism evidence="1 2">
    <name type="scientific">Letharia lupina</name>
    <dbReference type="NCBI Taxonomy" id="560253"/>
    <lineage>
        <taxon>Eukaryota</taxon>
        <taxon>Fungi</taxon>
        <taxon>Dikarya</taxon>
        <taxon>Ascomycota</taxon>
        <taxon>Pezizomycotina</taxon>
        <taxon>Lecanoromycetes</taxon>
        <taxon>OSLEUM clade</taxon>
        <taxon>Lecanoromycetidae</taxon>
        <taxon>Lecanorales</taxon>
        <taxon>Lecanorineae</taxon>
        <taxon>Parmeliaceae</taxon>
        <taxon>Letharia</taxon>
    </lineage>
</organism>
<dbReference type="EMBL" id="JACCJB010000005">
    <property type="protein sequence ID" value="KAF6227473.1"/>
    <property type="molecule type" value="Genomic_DNA"/>
</dbReference>
<evidence type="ECO:0000313" key="2">
    <source>
        <dbReference type="Proteomes" id="UP000593566"/>
    </source>
</evidence>
<dbReference type="Proteomes" id="UP000593566">
    <property type="component" value="Unassembled WGS sequence"/>
</dbReference>
<gene>
    <name evidence="1" type="ORF">HO133_008917</name>
</gene>
<accession>A0A8H6CQ04</accession>
<evidence type="ECO:0000313" key="1">
    <source>
        <dbReference type="EMBL" id="KAF6227473.1"/>
    </source>
</evidence>
<name>A0A8H6CQ04_9LECA</name>